<feature type="domain" description="Helix-turn-helix" evidence="1">
    <location>
        <begin position="64"/>
        <end position="112"/>
    </location>
</feature>
<dbReference type="AlphaFoldDB" id="A0A918KUW7"/>
<dbReference type="NCBIfam" id="TIGR01764">
    <property type="entry name" value="excise"/>
    <property type="match status" value="1"/>
</dbReference>
<evidence type="ECO:0000259" key="1">
    <source>
        <dbReference type="Pfam" id="PF12728"/>
    </source>
</evidence>
<keyword evidence="3" id="KW-1185">Reference proteome</keyword>
<accession>A0A918KUW7</accession>
<dbReference type="EMBL" id="BMQL01000064">
    <property type="protein sequence ID" value="GGR34542.1"/>
    <property type="molecule type" value="Genomic_DNA"/>
</dbReference>
<dbReference type="Proteomes" id="UP000603865">
    <property type="component" value="Unassembled WGS sequence"/>
</dbReference>
<evidence type="ECO:0000313" key="2">
    <source>
        <dbReference type="EMBL" id="GGR34542.1"/>
    </source>
</evidence>
<evidence type="ECO:0000313" key="3">
    <source>
        <dbReference type="Proteomes" id="UP000603865"/>
    </source>
</evidence>
<reference evidence="2" key="1">
    <citation type="journal article" date="2014" name="Int. J. Syst. Evol. Microbiol.">
        <title>Complete genome sequence of Corynebacterium casei LMG S-19264T (=DSM 44701T), isolated from a smear-ripened cheese.</title>
        <authorList>
            <consortium name="US DOE Joint Genome Institute (JGI-PGF)"/>
            <person name="Walter F."/>
            <person name="Albersmeier A."/>
            <person name="Kalinowski J."/>
            <person name="Ruckert C."/>
        </authorList>
    </citation>
    <scope>NUCLEOTIDE SEQUENCE</scope>
    <source>
        <strain evidence="2">JCM 31311</strain>
    </source>
</reference>
<organism evidence="2 3">
    <name type="scientific">Deinococcus ruber</name>
    <dbReference type="NCBI Taxonomy" id="1848197"/>
    <lineage>
        <taxon>Bacteria</taxon>
        <taxon>Thermotogati</taxon>
        <taxon>Deinococcota</taxon>
        <taxon>Deinococci</taxon>
        <taxon>Deinococcales</taxon>
        <taxon>Deinococcaceae</taxon>
        <taxon>Deinococcus</taxon>
    </lineage>
</organism>
<dbReference type="Pfam" id="PF12728">
    <property type="entry name" value="HTH_17"/>
    <property type="match status" value="1"/>
</dbReference>
<reference evidence="2" key="2">
    <citation type="submission" date="2020-09" db="EMBL/GenBank/DDBJ databases">
        <authorList>
            <person name="Sun Q."/>
            <person name="Ohkuma M."/>
        </authorList>
    </citation>
    <scope>NUCLEOTIDE SEQUENCE</scope>
    <source>
        <strain evidence="2">JCM 31311</strain>
    </source>
</reference>
<comment type="caution">
    <text evidence="2">The sequence shown here is derived from an EMBL/GenBank/DDBJ whole genome shotgun (WGS) entry which is preliminary data.</text>
</comment>
<proteinExistence type="predicted"/>
<protein>
    <recommendedName>
        <fullName evidence="1">Helix-turn-helix domain-containing protein</fullName>
    </recommendedName>
</protein>
<dbReference type="InterPro" id="IPR041657">
    <property type="entry name" value="HTH_17"/>
</dbReference>
<name>A0A918KUW7_9DEIO</name>
<gene>
    <name evidence="2" type="ORF">GCM10008957_50790</name>
</gene>
<sequence>MTHANIIHMPSDQERAQAQAILEQVIQGVTLQELPEHLNGLVQRLLSEVAQGHAVQIVPIHAELGTQEAAELLGVSRPHFVKLLDEGQLPSWKVGTHRRVKLQELLVYRERRNADRQQALQELVDLDQELGLL</sequence>
<dbReference type="RefSeq" id="WP_189093325.1">
    <property type="nucleotide sequence ID" value="NZ_BMQL01000064.1"/>
</dbReference>
<dbReference type="InterPro" id="IPR010093">
    <property type="entry name" value="SinI_DNA-bd"/>
</dbReference>
<dbReference type="GO" id="GO:0003677">
    <property type="term" value="F:DNA binding"/>
    <property type="evidence" value="ECO:0007669"/>
    <property type="project" value="InterPro"/>
</dbReference>